<evidence type="ECO:0000256" key="16">
    <source>
        <dbReference type="ARBA" id="ARBA00023303"/>
    </source>
</evidence>
<evidence type="ECO:0000256" key="12">
    <source>
        <dbReference type="ARBA" id="ARBA00022958"/>
    </source>
</evidence>
<keyword evidence="22" id="KW-1185">Reference proteome</keyword>
<dbReference type="FunFam" id="1.20.120.350:FF:000035">
    <property type="entry name" value="Calcium-activated potassium channel slowpoke"/>
    <property type="match status" value="1"/>
</dbReference>
<dbReference type="Gene3D" id="3.40.50.720">
    <property type="entry name" value="NAD(P)-binding Rossmann-like Domain"/>
    <property type="match status" value="2"/>
</dbReference>
<keyword evidence="12" id="KW-0630">Potassium</keyword>
<dbReference type="SUPFAM" id="SSF81324">
    <property type="entry name" value="Voltage-gated potassium channels"/>
    <property type="match status" value="1"/>
</dbReference>
<dbReference type="FunFam" id="3.40.50.720:FF:000008">
    <property type="entry name" value="calcium-activated potassium channel subunit alpha-1 isoform X5"/>
    <property type="match status" value="1"/>
</dbReference>
<gene>
    <name evidence="23" type="primary">LOC106751765</name>
</gene>
<dbReference type="InterPro" id="IPR005821">
    <property type="entry name" value="Ion_trans_dom"/>
</dbReference>
<evidence type="ECO:0000256" key="9">
    <source>
        <dbReference type="ARBA" id="ARBA00022837"/>
    </source>
</evidence>
<dbReference type="Gene3D" id="1.20.120.350">
    <property type="entry name" value="Voltage-gated potassium channels. Chain C"/>
    <property type="match status" value="1"/>
</dbReference>
<evidence type="ECO:0000256" key="18">
    <source>
        <dbReference type="ARBA" id="ARBA00031999"/>
    </source>
</evidence>
<feature type="transmembrane region" description="Helical" evidence="20">
    <location>
        <begin position="21"/>
        <end position="45"/>
    </location>
</feature>
<evidence type="ECO:0000256" key="20">
    <source>
        <dbReference type="SAM" id="Phobius"/>
    </source>
</evidence>
<dbReference type="GO" id="GO:0034702">
    <property type="term" value="C:monoatomic ion channel complex"/>
    <property type="evidence" value="ECO:0007669"/>
    <property type="project" value="UniProtKB-KW"/>
</dbReference>
<dbReference type="Gene3D" id="1.10.287.70">
    <property type="match status" value="1"/>
</dbReference>
<dbReference type="Proteomes" id="UP000515204">
    <property type="component" value="Unplaced"/>
</dbReference>
<dbReference type="GO" id="GO:0050804">
    <property type="term" value="P:modulation of chemical synaptic transmission"/>
    <property type="evidence" value="ECO:0007669"/>
    <property type="project" value="UniProtKB-ARBA"/>
</dbReference>
<evidence type="ECO:0000313" key="23">
    <source>
        <dbReference type="RefSeq" id="XP_014488343.1"/>
    </source>
</evidence>
<keyword evidence="9" id="KW-0106">Calcium</keyword>
<evidence type="ECO:0000256" key="3">
    <source>
        <dbReference type="ARBA" id="ARBA00022475"/>
    </source>
</evidence>
<keyword evidence="13 20" id="KW-1133">Transmembrane helix</keyword>
<dbReference type="PROSITE" id="PS51201">
    <property type="entry name" value="RCK_N"/>
    <property type="match status" value="2"/>
</dbReference>
<evidence type="ECO:0000256" key="6">
    <source>
        <dbReference type="ARBA" id="ARBA00022692"/>
    </source>
</evidence>
<name>A0A6P3YD05_DINQU</name>
<evidence type="ECO:0000256" key="1">
    <source>
        <dbReference type="ARBA" id="ARBA00004651"/>
    </source>
</evidence>
<feature type="transmembrane region" description="Helical" evidence="20">
    <location>
        <begin position="222"/>
        <end position="243"/>
    </location>
</feature>
<dbReference type="FunFam" id="3.40.50.720:FF:000005">
    <property type="entry name" value="calcium-activated potassium channel subunit alpha-1 isoform X6"/>
    <property type="match status" value="1"/>
</dbReference>
<feature type="transmembrane region" description="Helical" evidence="20">
    <location>
        <begin position="163"/>
        <end position="186"/>
    </location>
</feature>
<dbReference type="PRINTS" id="PR00169">
    <property type="entry name" value="KCHANNEL"/>
</dbReference>
<dbReference type="InterPro" id="IPR003148">
    <property type="entry name" value="RCK_N"/>
</dbReference>
<keyword evidence="3" id="KW-1003">Cell membrane</keyword>
<keyword evidence="8" id="KW-0631">Potassium channel</keyword>
<evidence type="ECO:0000256" key="11">
    <source>
        <dbReference type="ARBA" id="ARBA00022882"/>
    </source>
</evidence>
<keyword evidence="5" id="KW-0597">Phosphoprotein</keyword>
<evidence type="ECO:0000256" key="4">
    <source>
        <dbReference type="ARBA" id="ARBA00022538"/>
    </source>
</evidence>
<keyword evidence="15 20" id="KW-0472">Membrane</keyword>
<comment type="similarity">
    <text evidence="19">Belongs to the potassium channel family. Calcium-activated (TC 1.A.1.3) subfamily. Slo sub-subfamily.</text>
</comment>
<evidence type="ECO:0000256" key="8">
    <source>
        <dbReference type="ARBA" id="ARBA00022826"/>
    </source>
</evidence>
<dbReference type="PRINTS" id="PR01449">
    <property type="entry name" value="BKCHANNELA"/>
</dbReference>
<dbReference type="Pfam" id="PF21014">
    <property type="entry name" value="Slowpoke_C"/>
    <property type="match status" value="1"/>
</dbReference>
<feature type="domain" description="RCK N-terminal" evidence="21">
    <location>
        <begin position="328"/>
        <end position="471"/>
    </location>
</feature>
<keyword evidence="2" id="KW-0813">Transport</keyword>
<dbReference type="OrthoDB" id="10035564at2759"/>
<dbReference type="PANTHER" id="PTHR10027">
    <property type="entry name" value="CALCIUM-ACTIVATED POTASSIUM CHANNEL ALPHA CHAIN"/>
    <property type="match status" value="1"/>
</dbReference>
<proteinExistence type="inferred from homology"/>
<dbReference type="AlphaFoldDB" id="A0A6P3YD05"/>
<feature type="transmembrane region" description="Helical" evidence="20">
    <location>
        <begin position="258"/>
        <end position="277"/>
    </location>
</feature>
<keyword evidence="14" id="KW-0406">Ion transport</keyword>
<keyword evidence="6 20" id="KW-0812">Transmembrane</keyword>
<keyword evidence="7" id="KW-0479">Metal-binding</keyword>
<dbReference type="GO" id="GO:0009410">
    <property type="term" value="P:response to xenobiotic stimulus"/>
    <property type="evidence" value="ECO:0007669"/>
    <property type="project" value="UniProtKB-ARBA"/>
</dbReference>
<dbReference type="PANTHER" id="PTHR10027:SF33">
    <property type="entry name" value="CALCIUM-ACTIVATED POTASSIUM CHANNEL SUBUNIT ALPHA-1-RELATED"/>
    <property type="match status" value="1"/>
</dbReference>
<evidence type="ECO:0000256" key="10">
    <source>
        <dbReference type="ARBA" id="ARBA00022842"/>
    </source>
</evidence>
<dbReference type="InterPro" id="IPR003929">
    <property type="entry name" value="K_chnl_BK_asu"/>
</dbReference>
<dbReference type="GO" id="GO:0060072">
    <property type="term" value="F:large conductance calcium-activated potassium channel activity"/>
    <property type="evidence" value="ECO:0007669"/>
    <property type="project" value="TreeGrafter"/>
</dbReference>
<accession>A0A6P3YD05</accession>
<evidence type="ECO:0000313" key="22">
    <source>
        <dbReference type="Proteomes" id="UP000515204"/>
    </source>
</evidence>
<reference evidence="23" key="1">
    <citation type="submission" date="2025-08" db="UniProtKB">
        <authorList>
            <consortium name="RefSeq"/>
        </authorList>
    </citation>
    <scope>IDENTIFICATION</scope>
</reference>
<evidence type="ECO:0000256" key="15">
    <source>
        <dbReference type="ARBA" id="ARBA00023136"/>
    </source>
</evidence>
<dbReference type="Pfam" id="PF22614">
    <property type="entry name" value="Slo-like_RCK"/>
    <property type="match status" value="2"/>
</dbReference>
<evidence type="ECO:0000256" key="5">
    <source>
        <dbReference type="ARBA" id="ARBA00022553"/>
    </source>
</evidence>
<protein>
    <recommendedName>
        <fullName evidence="17">BK channel</fullName>
    </recommendedName>
    <alternativeName>
        <fullName evidence="18">Maxi K channel</fullName>
    </alternativeName>
</protein>
<dbReference type="InterPro" id="IPR036291">
    <property type="entry name" value="NAD(P)-bd_dom_sf"/>
</dbReference>
<feature type="transmembrane region" description="Helical" evidence="20">
    <location>
        <begin position="289"/>
        <end position="309"/>
    </location>
</feature>
<feature type="domain" description="RCK N-terminal" evidence="21">
    <location>
        <begin position="801"/>
        <end position="947"/>
    </location>
</feature>
<dbReference type="GeneID" id="106751765"/>
<dbReference type="GO" id="GO:0045211">
    <property type="term" value="C:postsynaptic membrane"/>
    <property type="evidence" value="ECO:0007669"/>
    <property type="project" value="TreeGrafter"/>
</dbReference>
<dbReference type="RefSeq" id="XP_014488343.1">
    <property type="nucleotide sequence ID" value="XM_014632857.1"/>
</dbReference>
<dbReference type="Pfam" id="PF00520">
    <property type="entry name" value="Ion_trans"/>
    <property type="match status" value="1"/>
</dbReference>
<dbReference type="CTD" id="42940"/>
<evidence type="ECO:0000256" key="7">
    <source>
        <dbReference type="ARBA" id="ARBA00022723"/>
    </source>
</evidence>
<evidence type="ECO:0000256" key="2">
    <source>
        <dbReference type="ARBA" id="ARBA00022448"/>
    </source>
</evidence>
<organism evidence="22 23">
    <name type="scientific">Dinoponera quadriceps</name>
    <name type="common">South American ant</name>
    <dbReference type="NCBI Taxonomy" id="609295"/>
    <lineage>
        <taxon>Eukaryota</taxon>
        <taxon>Metazoa</taxon>
        <taxon>Ecdysozoa</taxon>
        <taxon>Arthropoda</taxon>
        <taxon>Hexapoda</taxon>
        <taxon>Insecta</taxon>
        <taxon>Pterygota</taxon>
        <taxon>Neoptera</taxon>
        <taxon>Endopterygota</taxon>
        <taxon>Hymenoptera</taxon>
        <taxon>Apocrita</taxon>
        <taxon>Aculeata</taxon>
        <taxon>Formicoidea</taxon>
        <taxon>Formicidae</taxon>
        <taxon>Ponerinae</taxon>
        <taxon>Ponerini</taxon>
        <taxon>Dinoponera</taxon>
    </lineage>
</organism>
<keyword evidence="4" id="KW-0633">Potassium transport</keyword>
<evidence type="ECO:0000259" key="21">
    <source>
        <dbReference type="PROSITE" id="PS51201"/>
    </source>
</evidence>
<feature type="transmembrane region" description="Helical" evidence="20">
    <location>
        <begin position="100"/>
        <end position="118"/>
    </location>
</feature>
<dbReference type="InterPro" id="IPR048735">
    <property type="entry name" value="Slowpoke-like_C"/>
</dbReference>
<comment type="subcellular location">
    <subcellularLocation>
        <location evidence="1">Cell membrane</location>
        <topology evidence="1">Multi-pass membrane protein</topology>
    </subcellularLocation>
</comment>
<dbReference type="SUPFAM" id="SSF51735">
    <property type="entry name" value="NAD(P)-binding Rossmann-fold domains"/>
    <property type="match status" value="1"/>
</dbReference>
<evidence type="ECO:0000256" key="17">
    <source>
        <dbReference type="ARBA" id="ARBA00029579"/>
    </source>
</evidence>
<evidence type="ECO:0000256" key="13">
    <source>
        <dbReference type="ARBA" id="ARBA00022989"/>
    </source>
</evidence>
<dbReference type="InterPro" id="IPR027359">
    <property type="entry name" value="Volt_channel_dom_sf"/>
</dbReference>
<dbReference type="InterPro" id="IPR047871">
    <property type="entry name" value="K_chnl_Slo-like"/>
</dbReference>
<dbReference type="Pfam" id="PF03493">
    <property type="entry name" value="BK_channel_a"/>
    <property type="match status" value="1"/>
</dbReference>
<keyword evidence="11" id="KW-0851">Voltage-gated channel</keyword>
<feature type="transmembrane region" description="Helical" evidence="20">
    <location>
        <begin position="139"/>
        <end position="157"/>
    </location>
</feature>
<dbReference type="GO" id="GO:0046872">
    <property type="term" value="F:metal ion binding"/>
    <property type="evidence" value="ECO:0007669"/>
    <property type="project" value="UniProtKB-KW"/>
</dbReference>
<dbReference type="FunFam" id="1.10.287.70:FF:000015">
    <property type="entry name" value="Calcium-activated potassium channel subunit alpha-1 isoform X7"/>
    <property type="match status" value="1"/>
</dbReference>
<evidence type="ECO:0000256" key="14">
    <source>
        <dbReference type="ARBA" id="ARBA00023065"/>
    </source>
</evidence>
<keyword evidence="10" id="KW-0460">Magnesium</keyword>
<keyword evidence="16 23" id="KW-0407">Ion channel</keyword>
<evidence type="ECO:0000256" key="19">
    <source>
        <dbReference type="ARBA" id="ARBA00060897"/>
    </source>
</evidence>
<sequence>MTTEETTEQPPVDDCLKERKWWCFLLSSIFTFLAGLLIVLLWRAFAFLCCRKEPELSPNDPKQKEQKTARQGKEFEGTFMTEAKDWAGELISGQTTTGRILVVLVFILSIASLIIYFIDASSEEVERCQKWSNNITQQIDLAFNIFFMVYFFIRFIAASDKLWFMLEMYSFVDYFTIPPSFVSIYLDRTWIGLRFLRALRLMTVPDILQYLNILKTSSSIRLAQLVSIFISVWLTAAGIIHLLENSGDPFEFTNPQQLSYWTCVYFLIVTMSTVGYGDVYCQTVLGRTFLVFFLLVGLAIFASCIPEIIDLIGTRNKYGGTLKNERGRRHIVVCGHITYESVSHFLKDFLHEDREDVDVEVVFLHRKEPDLELEGLLKRHYTTVEFFQGTMMNAVDLERVKVHEADACLVLANKYCQDPDAEDAANIMRVISIKNYSDDIRVIIQLMQYHNKAYLLNIPSWDWKRGDDVICLAELKLGFIAQSCLAPGFSTMMANLFAMRSFKTSPDMQAWQNDYLRGTGMEMYTETLSPTFIGMPFAKATELCFTKLKLLLLAIEIKGEGGSDSKISINPRGAKIAANTQGFFIAQSADEVKRAWFYCKVCHEDIKDETLIKKCKCKNLATFRKGVRAVQMVGRANDHHPPPTFTPPELPKMVHVRGEISRERDDPNAMRNHRNSVGMTMMNSTKQVNKVKPNVNRATNDSLSSPNQPYNQRSQEESAYAGYHLAYEVKKLMPTSRASGGTNVNNNGGLQVGIADDQAKDFDFEKTEMKYDSTGMFHWSPSRNLEDCILDRNQAAMTVLNGHVVVCLFADPDSPLIGLRNLVMPLRASNFHYHELKHVVIVGSVDYIRREWKMLQNLPKISVLNGSPLSRADLRAVNVNLCDMCCILSAKVPSNDDPTLADKEAILASLNIKAMTFDDTIGVLSQVGSPIVLQRRGSVYGANVPMITELVNDSNVQFLDQDDDDDPDTELYLTQPFACGTAFAVSVLDSLMSTTYFNQNALTLIRSLITGGATPELELILAEGAGLRGGYSTADSLANRDRCRVGQIALYDGPLAQYGEGGKYGDLFVAALRSYGMLCIGLYRFRDTSSSCDASSKRYVITNPPDDFTLLPTDQVFVLMQFDPGLEYRPSRGARGKDDSS</sequence>